<feature type="compositionally biased region" description="Polar residues" evidence="1">
    <location>
        <begin position="62"/>
        <end position="76"/>
    </location>
</feature>
<gene>
    <name evidence="2" type="ORF">CES85_4505</name>
</gene>
<proteinExistence type="predicted"/>
<name>A0A248UAV3_9HYPH</name>
<evidence type="ECO:0000313" key="2">
    <source>
        <dbReference type="EMBL" id="ASV83722.1"/>
    </source>
</evidence>
<dbReference type="EMBL" id="CP022603">
    <property type="protein sequence ID" value="ASV83722.1"/>
    <property type="molecule type" value="Genomic_DNA"/>
</dbReference>
<protein>
    <submittedName>
        <fullName evidence="2">Uncharacterized protein</fullName>
    </submittedName>
</protein>
<accession>A0A248UAV3</accession>
<dbReference type="RefSeq" id="WP_095444634.1">
    <property type="nucleotide sequence ID" value="NZ_CP022603.1"/>
</dbReference>
<feature type="region of interest" description="Disordered" evidence="1">
    <location>
        <begin position="40"/>
        <end position="76"/>
    </location>
</feature>
<sequence>MSPKLKTALVGAIIAIVVGFAASQGLISQQTAEDIKAKTNEVLAEEPSTPPQPPAPGPTDTLQPQPSETEVQRAPQ</sequence>
<reference evidence="2 3" key="1">
    <citation type="submission" date="2017-07" db="EMBL/GenBank/DDBJ databases">
        <title>Phylogenetic study on the rhizospheric bacterium Ochrobactrum sp. A44.</title>
        <authorList>
            <person name="Krzyzanowska D.M."/>
            <person name="Ossowicki A."/>
            <person name="Rajewska M."/>
            <person name="Maciag T."/>
            <person name="Kaczynski Z."/>
            <person name="Czerwicka M."/>
            <person name="Jafra S."/>
        </authorList>
    </citation>
    <scope>NUCLEOTIDE SEQUENCE [LARGE SCALE GENOMIC DNA]</scope>
    <source>
        <strain evidence="2 3">A44</strain>
    </source>
</reference>
<dbReference type="AlphaFoldDB" id="A0A248UAV3"/>
<feature type="compositionally biased region" description="Pro residues" evidence="1">
    <location>
        <begin position="48"/>
        <end position="57"/>
    </location>
</feature>
<dbReference type="Proteomes" id="UP000215256">
    <property type="component" value="Chromosome 2"/>
</dbReference>
<evidence type="ECO:0000256" key="1">
    <source>
        <dbReference type="SAM" id="MobiDB-lite"/>
    </source>
</evidence>
<organism evidence="2 3">
    <name type="scientific">Ochrobactrum quorumnocens</name>
    <dbReference type="NCBI Taxonomy" id="271865"/>
    <lineage>
        <taxon>Bacteria</taxon>
        <taxon>Pseudomonadati</taxon>
        <taxon>Pseudomonadota</taxon>
        <taxon>Alphaproteobacteria</taxon>
        <taxon>Hyphomicrobiales</taxon>
        <taxon>Brucellaceae</taxon>
        <taxon>Brucella/Ochrobactrum group</taxon>
        <taxon>Ochrobactrum</taxon>
    </lineage>
</organism>
<evidence type="ECO:0000313" key="3">
    <source>
        <dbReference type="Proteomes" id="UP000215256"/>
    </source>
</evidence>
<dbReference type="KEGG" id="och:CES85_4505"/>